<name>A0A9P5S1T2_9FUNG</name>
<evidence type="ECO:0000313" key="3">
    <source>
        <dbReference type="EMBL" id="KAF9152457.1"/>
    </source>
</evidence>
<accession>A0A9P5S1T2</accession>
<gene>
    <name evidence="3" type="ORF">BG015_005253</name>
</gene>
<dbReference type="AlphaFoldDB" id="A0A9P5S1T2"/>
<dbReference type="Gene3D" id="2.170.270.10">
    <property type="entry name" value="SET domain"/>
    <property type="match status" value="1"/>
</dbReference>
<dbReference type="InterPro" id="IPR050869">
    <property type="entry name" value="H3K4_H4K5_MeTrfase"/>
</dbReference>
<reference evidence="3" key="1">
    <citation type="journal article" date="2020" name="Fungal Divers.">
        <title>Resolving the Mortierellaceae phylogeny through synthesis of multi-gene phylogenetics and phylogenomics.</title>
        <authorList>
            <person name="Vandepol N."/>
            <person name="Liber J."/>
            <person name="Desiro A."/>
            <person name="Na H."/>
            <person name="Kennedy M."/>
            <person name="Barry K."/>
            <person name="Grigoriev I.V."/>
            <person name="Miller A.N."/>
            <person name="O'Donnell K."/>
            <person name="Stajich J.E."/>
            <person name="Bonito G."/>
        </authorList>
    </citation>
    <scope>NUCLEOTIDE SEQUENCE</scope>
    <source>
        <strain evidence="3">NRRL 6426</strain>
    </source>
</reference>
<evidence type="ECO:0000259" key="2">
    <source>
        <dbReference type="PROSITE" id="PS50280"/>
    </source>
</evidence>
<proteinExistence type="predicted"/>
<keyword evidence="4" id="KW-1185">Reference proteome</keyword>
<organism evidence="3 4">
    <name type="scientific">Linnemannia schmuckeri</name>
    <dbReference type="NCBI Taxonomy" id="64567"/>
    <lineage>
        <taxon>Eukaryota</taxon>
        <taxon>Fungi</taxon>
        <taxon>Fungi incertae sedis</taxon>
        <taxon>Mucoromycota</taxon>
        <taxon>Mortierellomycotina</taxon>
        <taxon>Mortierellomycetes</taxon>
        <taxon>Mortierellales</taxon>
        <taxon>Mortierellaceae</taxon>
        <taxon>Linnemannia</taxon>
    </lineage>
</organism>
<dbReference type="PROSITE" id="PS50280">
    <property type="entry name" value="SET"/>
    <property type="match status" value="1"/>
</dbReference>
<sequence length="262" mass="29347">QGAGPGTKAGEGNAQKPPRRLLEMELMNLIMREECNSFGLYEYPPLPVSPITTDAEAEGGGEGRNNSKICYALGLFVRHHLYGFNHSCSPNLFHVAHNNQLLLYAARDILPGEEINITYLEFGPHYRIPPPGAGAEDDKEEEERKRRKEAFEKRKRFLKGHFYFECGCARCIYEAVLYSSPPNENDGNAKMIKELTKEEDRFLREGLSCERKGCFGFYAPPAVLRSRQDNNGDRDDKGGDNVDGGLEVGGRWGCVACDHLQS</sequence>
<evidence type="ECO:0000313" key="4">
    <source>
        <dbReference type="Proteomes" id="UP000748756"/>
    </source>
</evidence>
<dbReference type="Pfam" id="PF00856">
    <property type="entry name" value="SET"/>
    <property type="match status" value="1"/>
</dbReference>
<dbReference type="OrthoDB" id="1028014at2759"/>
<dbReference type="EMBL" id="JAAAUQ010000243">
    <property type="protein sequence ID" value="KAF9152457.1"/>
    <property type="molecule type" value="Genomic_DNA"/>
</dbReference>
<dbReference type="PANTHER" id="PTHR12197:SF292">
    <property type="entry name" value="SET DOMAIN-CONTAINING PROTEIN"/>
    <property type="match status" value="1"/>
</dbReference>
<dbReference type="Proteomes" id="UP000748756">
    <property type="component" value="Unassembled WGS sequence"/>
</dbReference>
<dbReference type="InterPro" id="IPR046341">
    <property type="entry name" value="SET_dom_sf"/>
</dbReference>
<comment type="caution">
    <text evidence="3">The sequence shown here is derived from an EMBL/GenBank/DDBJ whole genome shotgun (WGS) entry which is preliminary data.</text>
</comment>
<evidence type="ECO:0000256" key="1">
    <source>
        <dbReference type="SAM" id="MobiDB-lite"/>
    </source>
</evidence>
<feature type="region of interest" description="Disordered" evidence="1">
    <location>
        <begin position="128"/>
        <end position="147"/>
    </location>
</feature>
<protein>
    <recommendedName>
        <fullName evidence="2">SET domain-containing protein</fullName>
    </recommendedName>
</protein>
<feature type="non-terminal residue" evidence="3">
    <location>
        <position position="1"/>
    </location>
</feature>
<feature type="domain" description="SET" evidence="2">
    <location>
        <begin position="1"/>
        <end position="120"/>
    </location>
</feature>
<dbReference type="SUPFAM" id="SSF82199">
    <property type="entry name" value="SET domain"/>
    <property type="match status" value="1"/>
</dbReference>
<dbReference type="PANTHER" id="PTHR12197">
    <property type="entry name" value="HISTONE-LYSINE N-METHYLTRANSFERASE SMYD"/>
    <property type="match status" value="1"/>
</dbReference>
<dbReference type="InterPro" id="IPR001214">
    <property type="entry name" value="SET_dom"/>
</dbReference>